<dbReference type="GO" id="GO:0061631">
    <property type="term" value="F:ubiquitin conjugating enzyme activity"/>
    <property type="evidence" value="ECO:0007669"/>
    <property type="project" value="UniProtKB-EC"/>
</dbReference>
<dbReference type="AlphaFoldDB" id="A0A8S1J1Q8"/>
<reference evidence="10" key="1">
    <citation type="submission" date="2020-12" db="EMBL/GenBank/DDBJ databases">
        <authorList>
            <person name="Iha C."/>
        </authorList>
    </citation>
    <scope>NUCLEOTIDE SEQUENCE</scope>
</reference>
<feature type="active site" description="Glycyl thioester intermediate" evidence="6">
    <location>
        <position position="90"/>
    </location>
</feature>
<dbReference type="InterPro" id="IPR050113">
    <property type="entry name" value="Ub_conjugating_enzyme"/>
</dbReference>
<name>A0A8S1J1Q8_9CHLO</name>
<evidence type="ECO:0000313" key="11">
    <source>
        <dbReference type="Proteomes" id="UP000708148"/>
    </source>
</evidence>
<dbReference type="Gene3D" id="3.10.110.10">
    <property type="entry name" value="Ubiquitin Conjugating Enzyme"/>
    <property type="match status" value="1"/>
</dbReference>
<dbReference type="InterPro" id="IPR023313">
    <property type="entry name" value="UBQ-conjugating_AS"/>
</dbReference>
<feature type="region of interest" description="Disordered" evidence="8">
    <location>
        <begin position="233"/>
        <end position="305"/>
    </location>
</feature>
<dbReference type="SMART" id="SM00212">
    <property type="entry name" value="UBCc"/>
    <property type="match status" value="1"/>
</dbReference>
<keyword evidence="11" id="KW-1185">Reference proteome</keyword>
<evidence type="ECO:0000256" key="1">
    <source>
        <dbReference type="ARBA" id="ARBA00012486"/>
    </source>
</evidence>
<evidence type="ECO:0000313" key="10">
    <source>
        <dbReference type="EMBL" id="CAD7697507.1"/>
    </source>
</evidence>
<dbReference type="PROSITE" id="PS50127">
    <property type="entry name" value="UBC_2"/>
    <property type="match status" value="1"/>
</dbReference>
<dbReference type="PROSITE" id="PS00183">
    <property type="entry name" value="UBC_1"/>
    <property type="match status" value="1"/>
</dbReference>
<evidence type="ECO:0000256" key="5">
    <source>
        <dbReference type="ARBA" id="ARBA00022840"/>
    </source>
</evidence>
<dbReference type="SUPFAM" id="SSF54495">
    <property type="entry name" value="UBC-like"/>
    <property type="match status" value="1"/>
</dbReference>
<dbReference type="EMBL" id="CAJHUC010000669">
    <property type="protein sequence ID" value="CAD7697507.1"/>
    <property type="molecule type" value="Genomic_DNA"/>
</dbReference>
<evidence type="ECO:0000259" key="9">
    <source>
        <dbReference type="PROSITE" id="PS50127"/>
    </source>
</evidence>
<keyword evidence="4 7" id="KW-0833">Ubl conjugation pathway</keyword>
<evidence type="ECO:0000256" key="7">
    <source>
        <dbReference type="RuleBase" id="RU362109"/>
    </source>
</evidence>
<evidence type="ECO:0000256" key="3">
    <source>
        <dbReference type="ARBA" id="ARBA00022741"/>
    </source>
</evidence>
<feature type="compositionally biased region" description="Low complexity" evidence="8">
    <location>
        <begin position="241"/>
        <end position="256"/>
    </location>
</feature>
<feature type="region of interest" description="Disordered" evidence="8">
    <location>
        <begin position="155"/>
        <end position="218"/>
    </location>
</feature>
<dbReference type="OrthoDB" id="10069349at2759"/>
<feature type="domain" description="UBC core" evidence="9">
    <location>
        <begin position="5"/>
        <end position="156"/>
    </location>
</feature>
<evidence type="ECO:0000256" key="2">
    <source>
        <dbReference type="ARBA" id="ARBA00022679"/>
    </source>
</evidence>
<keyword evidence="3 7" id="KW-0547">Nucleotide-binding</keyword>
<dbReference type="GO" id="GO:0005524">
    <property type="term" value="F:ATP binding"/>
    <property type="evidence" value="ECO:0007669"/>
    <property type="project" value="UniProtKB-UniRule"/>
</dbReference>
<comment type="similarity">
    <text evidence="7">Belongs to the ubiquitin-conjugating enzyme family.</text>
</comment>
<dbReference type="InterPro" id="IPR016135">
    <property type="entry name" value="UBQ-conjugating_enzyme/RWD"/>
</dbReference>
<evidence type="ECO:0000256" key="4">
    <source>
        <dbReference type="ARBA" id="ARBA00022786"/>
    </source>
</evidence>
<gene>
    <name evidence="10" type="ORF">OSTQU699_LOCUS2868</name>
</gene>
<sequence length="342" mass="37017">MLQGALGGRMARELVILERQPPPGVRAWPKGEASLQELEAQIEGPRGSDYEGGVFKLTVRVPDRYPFEPPEVRFVTPIYHPNIDTGGRICLDILNMPPKGGWRPSLNISTVLMSIGVLMTDPNPDDGLMADVAEEYKHRREVFRQKARQLMRRHALPQHVQPGPGSSPANPTKPADCTPPHVSPDKMTTLNDAAASNAGQGCTSDSSSDDSRSVGGCNWKMREDRGRVRLGRRSVREWDAQEGAAAGGDSASAGTTSEEHSKGGKGDGDSLSPVGKSSRQKILVEGEVGGDGWTQVEGREEGSAWRPLWDGEVLTIPESDDEADDLEGVLVVPSARKRQKNC</sequence>
<evidence type="ECO:0000256" key="6">
    <source>
        <dbReference type="PROSITE-ProRule" id="PRU10133"/>
    </source>
</evidence>
<dbReference type="Pfam" id="PF00179">
    <property type="entry name" value="UQ_con"/>
    <property type="match status" value="1"/>
</dbReference>
<dbReference type="CDD" id="cd23805">
    <property type="entry name" value="UBCc_UBE2T"/>
    <property type="match status" value="1"/>
</dbReference>
<dbReference type="Proteomes" id="UP000708148">
    <property type="component" value="Unassembled WGS sequence"/>
</dbReference>
<dbReference type="FunFam" id="3.10.110.10:FF:000041">
    <property type="entry name" value="Ubiquitin-conjugating enzyme E2 T"/>
    <property type="match status" value="1"/>
</dbReference>
<accession>A0A8S1J1Q8</accession>
<dbReference type="PANTHER" id="PTHR24067">
    <property type="entry name" value="UBIQUITIN-CONJUGATING ENZYME E2"/>
    <property type="match status" value="1"/>
</dbReference>
<organism evidence="10 11">
    <name type="scientific">Ostreobium quekettii</name>
    <dbReference type="NCBI Taxonomy" id="121088"/>
    <lineage>
        <taxon>Eukaryota</taxon>
        <taxon>Viridiplantae</taxon>
        <taxon>Chlorophyta</taxon>
        <taxon>core chlorophytes</taxon>
        <taxon>Ulvophyceae</taxon>
        <taxon>TCBD clade</taxon>
        <taxon>Bryopsidales</taxon>
        <taxon>Ostreobineae</taxon>
        <taxon>Ostreobiaceae</taxon>
        <taxon>Ostreobium</taxon>
    </lineage>
</organism>
<dbReference type="EC" id="2.3.2.23" evidence="1"/>
<proteinExistence type="inferred from homology"/>
<evidence type="ECO:0000256" key="8">
    <source>
        <dbReference type="SAM" id="MobiDB-lite"/>
    </source>
</evidence>
<keyword evidence="5 7" id="KW-0067">ATP-binding</keyword>
<keyword evidence="2" id="KW-0808">Transferase</keyword>
<feature type="compositionally biased region" description="Basic and acidic residues" evidence="8">
    <location>
        <begin position="257"/>
        <end position="268"/>
    </location>
</feature>
<dbReference type="InterPro" id="IPR000608">
    <property type="entry name" value="UBC"/>
</dbReference>
<protein>
    <recommendedName>
        <fullName evidence="1">E2 ubiquitin-conjugating enzyme</fullName>
        <ecNumber evidence="1">2.3.2.23</ecNumber>
    </recommendedName>
</protein>
<comment type="caution">
    <text evidence="10">The sequence shown here is derived from an EMBL/GenBank/DDBJ whole genome shotgun (WGS) entry which is preliminary data.</text>
</comment>